<organism evidence="3 4">
    <name type="scientific">Acacia crassicarpa</name>
    <name type="common">northern wattle</name>
    <dbReference type="NCBI Taxonomy" id="499986"/>
    <lineage>
        <taxon>Eukaryota</taxon>
        <taxon>Viridiplantae</taxon>
        <taxon>Streptophyta</taxon>
        <taxon>Embryophyta</taxon>
        <taxon>Tracheophyta</taxon>
        <taxon>Spermatophyta</taxon>
        <taxon>Magnoliopsida</taxon>
        <taxon>eudicotyledons</taxon>
        <taxon>Gunneridae</taxon>
        <taxon>Pentapetalae</taxon>
        <taxon>rosids</taxon>
        <taxon>fabids</taxon>
        <taxon>Fabales</taxon>
        <taxon>Fabaceae</taxon>
        <taxon>Caesalpinioideae</taxon>
        <taxon>mimosoid clade</taxon>
        <taxon>Acacieae</taxon>
        <taxon>Acacia</taxon>
    </lineage>
</organism>
<dbReference type="GO" id="GO:0005737">
    <property type="term" value="C:cytoplasm"/>
    <property type="evidence" value="ECO:0007669"/>
    <property type="project" value="TreeGrafter"/>
</dbReference>
<dbReference type="PANTHER" id="PTHR31807">
    <property type="entry name" value="AUGMIN FAMILY MEMBER"/>
    <property type="match status" value="1"/>
</dbReference>
<dbReference type="GO" id="GO:0005880">
    <property type="term" value="C:nuclear microtubule"/>
    <property type="evidence" value="ECO:0007669"/>
    <property type="project" value="TreeGrafter"/>
</dbReference>
<evidence type="ECO:0000313" key="3">
    <source>
        <dbReference type="EMBL" id="KAK4256334.1"/>
    </source>
</evidence>
<dbReference type="PANTHER" id="PTHR31807:SF27">
    <property type="entry name" value="QWRF MOTIF-CONTAINING PROTEIN 7"/>
    <property type="match status" value="1"/>
</dbReference>
<feature type="compositionally biased region" description="Polar residues" evidence="2">
    <location>
        <begin position="84"/>
        <end position="110"/>
    </location>
</feature>
<feature type="compositionally biased region" description="Low complexity" evidence="2">
    <location>
        <begin position="48"/>
        <end position="71"/>
    </location>
</feature>
<evidence type="ECO:0008006" key="5">
    <source>
        <dbReference type="Google" id="ProtNLM"/>
    </source>
</evidence>
<dbReference type="AlphaFoldDB" id="A0AAE1IUP5"/>
<dbReference type="Pfam" id="PF04484">
    <property type="entry name" value="QWRF"/>
    <property type="match status" value="1"/>
</dbReference>
<reference evidence="3" key="1">
    <citation type="submission" date="2023-10" db="EMBL/GenBank/DDBJ databases">
        <title>Chromosome-level genome of the transformable northern wattle, Acacia crassicarpa.</title>
        <authorList>
            <person name="Massaro I."/>
            <person name="Sinha N.R."/>
            <person name="Poethig S."/>
            <person name="Leichty A.R."/>
        </authorList>
    </citation>
    <scope>NUCLEOTIDE SEQUENCE</scope>
    <source>
        <strain evidence="3">Acra3RX</strain>
        <tissue evidence="3">Leaf</tissue>
    </source>
</reference>
<gene>
    <name evidence="3" type="ORF">QN277_009215</name>
</gene>
<feature type="compositionally biased region" description="Polar residues" evidence="2">
    <location>
        <begin position="33"/>
        <end position="47"/>
    </location>
</feature>
<dbReference type="GO" id="GO:0051225">
    <property type="term" value="P:spindle assembly"/>
    <property type="evidence" value="ECO:0007669"/>
    <property type="project" value="TreeGrafter"/>
</dbReference>
<dbReference type="GO" id="GO:0008017">
    <property type="term" value="F:microtubule binding"/>
    <property type="evidence" value="ECO:0007669"/>
    <property type="project" value="TreeGrafter"/>
</dbReference>
<keyword evidence="4" id="KW-1185">Reference proteome</keyword>
<evidence type="ECO:0000256" key="1">
    <source>
        <dbReference type="ARBA" id="ARBA00010016"/>
    </source>
</evidence>
<feature type="region of interest" description="Disordered" evidence="2">
    <location>
        <begin position="1"/>
        <end position="115"/>
    </location>
</feature>
<evidence type="ECO:0000256" key="2">
    <source>
        <dbReference type="SAM" id="MobiDB-lite"/>
    </source>
</evidence>
<accession>A0AAE1IUP5</accession>
<comment type="caution">
    <text evidence="3">The sequence shown here is derived from an EMBL/GenBank/DDBJ whole genome shotgun (WGS) entry which is preliminary data.</text>
</comment>
<dbReference type="InterPro" id="IPR007573">
    <property type="entry name" value="QWRF"/>
</dbReference>
<dbReference type="Proteomes" id="UP001293593">
    <property type="component" value="Unassembled WGS sequence"/>
</dbReference>
<dbReference type="EMBL" id="JAWXYG010000013">
    <property type="protein sequence ID" value="KAK4256334.1"/>
    <property type="molecule type" value="Genomic_DNA"/>
</dbReference>
<name>A0AAE1IUP5_9FABA</name>
<comment type="similarity">
    <text evidence="1">Belongs to the QWRF family.</text>
</comment>
<evidence type="ECO:0000313" key="4">
    <source>
        <dbReference type="Proteomes" id="UP001293593"/>
    </source>
</evidence>
<feature type="compositionally biased region" description="Low complexity" evidence="2">
    <location>
        <begin position="17"/>
        <end position="29"/>
    </location>
</feature>
<sequence length="322" mass="36727">MDKENNGGAISCRRNPRTVLRSPSPSPRLCRSKSGNNLSSFTNTPENSSSRRFGSSQRFISSNTTTNYRSKSTSKTRRSCSYEESLNNPTSSNTTARKSQEISNSNSNRSDGFGSWKRVTAKSPSAWALSSGRFLGSPAVSSPETPTGKVKSNSNGVSKVLKYFRQKKMSSVEEDKHHRFRILHNRLLQWRFVNARAHAAMVNVKKASEMNLFNVCLMILMLRKRILEKKMGRQNVKHIMKIHEMVNPQLCLLNEWEKMETKYEQHIKRLIRKLSALSICLPFLDIKADVDSLHQAIKAALEVMESMDPLIRRFQSQVFPFH</sequence>
<protein>
    <recommendedName>
        <fullName evidence="5">QWRF motif-containing protein 7</fullName>
    </recommendedName>
</protein>
<proteinExistence type="inferred from homology"/>